<evidence type="ECO:0000313" key="2">
    <source>
        <dbReference type="Proteomes" id="UP000008204"/>
    </source>
</evidence>
<name>B7K353_RIPO1</name>
<sequence>MEDWQKDLMEWLDTVTVAVEDFFEEVSQTVENMAIELERDFIGEIEQFLEDVFEPIIDFSDPDNRTVSSDFIVDADGMLSPKVNPSSNVHPACIGCRHYHGRVYQNTLLVCGMHPYGWEDLHCPDWEKDQLSQ</sequence>
<accession>B7K353</accession>
<reference evidence="2" key="1">
    <citation type="journal article" date="2011" name="MBio">
        <title>Novel metabolic attributes of the genus Cyanothece, comprising a group of unicellular nitrogen-fixing Cyanobacteria.</title>
        <authorList>
            <person name="Bandyopadhyay A."/>
            <person name="Elvitigala T."/>
            <person name="Welsh E."/>
            <person name="Stockel J."/>
            <person name="Liberton M."/>
            <person name="Min H."/>
            <person name="Sherman L.A."/>
            <person name="Pakrasi H.B."/>
        </authorList>
    </citation>
    <scope>NUCLEOTIDE SEQUENCE [LARGE SCALE GENOMIC DNA]</scope>
    <source>
        <strain evidence="2">PCC 8801</strain>
    </source>
</reference>
<dbReference type="STRING" id="41431.PCC8801_0273"/>
<proteinExistence type="predicted"/>
<dbReference type="RefSeq" id="WP_012593650.1">
    <property type="nucleotide sequence ID" value="NC_011726.1"/>
</dbReference>
<dbReference type="EMBL" id="CP001287">
    <property type="protein sequence ID" value="ACK64373.1"/>
    <property type="molecule type" value="Genomic_DNA"/>
</dbReference>
<dbReference type="HOGENOM" id="CLU_1871567_0_0_3"/>
<dbReference type="AlphaFoldDB" id="B7K353"/>
<dbReference type="KEGG" id="cyp:PCC8801_0273"/>
<dbReference type="OrthoDB" id="511993at2"/>
<evidence type="ECO:0000313" key="1">
    <source>
        <dbReference type="EMBL" id="ACK64373.1"/>
    </source>
</evidence>
<organism evidence="1 2">
    <name type="scientific">Rippkaea orientalis (strain PCC 8801 / RF-1)</name>
    <name type="common">Cyanothece sp. (strain PCC 8801)</name>
    <dbReference type="NCBI Taxonomy" id="41431"/>
    <lineage>
        <taxon>Bacteria</taxon>
        <taxon>Bacillati</taxon>
        <taxon>Cyanobacteriota</taxon>
        <taxon>Cyanophyceae</taxon>
        <taxon>Oscillatoriophycideae</taxon>
        <taxon>Chroococcales</taxon>
        <taxon>Aphanothecaceae</taxon>
        <taxon>Rippkaea</taxon>
        <taxon>Rippkaea orientalis</taxon>
    </lineage>
</organism>
<gene>
    <name evidence="1" type="ordered locus">PCC8801_0273</name>
</gene>
<dbReference type="Proteomes" id="UP000008204">
    <property type="component" value="Chromosome"/>
</dbReference>
<dbReference type="eggNOG" id="ENOG5032YBC">
    <property type="taxonomic scope" value="Bacteria"/>
</dbReference>
<protein>
    <submittedName>
        <fullName evidence="1">Uncharacterized protein</fullName>
    </submittedName>
</protein>
<keyword evidence="2" id="KW-1185">Reference proteome</keyword>